<dbReference type="GO" id="GO:0046872">
    <property type="term" value="F:metal ion binding"/>
    <property type="evidence" value="ECO:0007669"/>
    <property type="project" value="UniProtKB-KW"/>
</dbReference>
<feature type="domain" description="Aconitase A/isopropylmalate dehydratase small subunit swivel" evidence="11">
    <location>
        <begin position="661"/>
        <end position="789"/>
    </location>
</feature>
<dbReference type="NCBIfam" id="TIGR01341">
    <property type="entry name" value="aconitase_1"/>
    <property type="match status" value="1"/>
</dbReference>
<dbReference type="NCBIfam" id="NF006757">
    <property type="entry name" value="PRK09277.1"/>
    <property type="match status" value="1"/>
</dbReference>
<dbReference type="InterPro" id="IPR015931">
    <property type="entry name" value="Acnase/IPM_dHydase_lsu_aba_1/3"/>
</dbReference>
<comment type="caution">
    <text evidence="12">The sequence shown here is derived from an EMBL/GenBank/DDBJ whole genome shotgun (WGS) entry which is preliminary data.</text>
</comment>
<dbReference type="EMBL" id="LUCV01000011">
    <property type="protein sequence ID" value="OAI93394.1"/>
    <property type="molecule type" value="Genomic_DNA"/>
</dbReference>
<gene>
    <name evidence="12" type="ORF">AYO28_13380</name>
</gene>
<keyword evidence="5 9" id="KW-0408">Iron</keyword>
<evidence type="ECO:0000313" key="13">
    <source>
        <dbReference type="Proteomes" id="UP000077752"/>
    </source>
</evidence>
<dbReference type="Gene3D" id="3.30.499.10">
    <property type="entry name" value="Aconitase, domain 3"/>
    <property type="match status" value="2"/>
</dbReference>
<evidence type="ECO:0000256" key="1">
    <source>
        <dbReference type="ARBA" id="ARBA00001966"/>
    </source>
</evidence>
<evidence type="ECO:0000256" key="7">
    <source>
        <dbReference type="ARBA" id="ARBA00023239"/>
    </source>
</evidence>
<protein>
    <recommendedName>
        <fullName evidence="3 9">Aconitate hydratase</fullName>
        <shortName evidence="9">Aconitase</shortName>
        <ecNumber evidence="3 9">4.2.1.3</ecNumber>
    </recommendedName>
</protein>
<dbReference type="InterPro" id="IPR001030">
    <property type="entry name" value="Acoase/IPM_deHydtase_lsu_aba"/>
</dbReference>
<keyword evidence="9" id="KW-0004">4Fe-4S</keyword>
<evidence type="ECO:0000313" key="12">
    <source>
        <dbReference type="EMBL" id="OAI93394.1"/>
    </source>
</evidence>
<accession>A0A177SQY4</accession>
<dbReference type="EC" id="4.2.1.3" evidence="3 9"/>
<comment type="cofactor">
    <cofactor evidence="1">
        <name>[4Fe-4S] cluster</name>
        <dbReference type="ChEBI" id="CHEBI:49883"/>
    </cofactor>
</comment>
<evidence type="ECO:0000256" key="2">
    <source>
        <dbReference type="ARBA" id="ARBA00007185"/>
    </source>
</evidence>
<evidence type="ECO:0000256" key="9">
    <source>
        <dbReference type="RuleBase" id="RU361275"/>
    </source>
</evidence>
<keyword evidence="6 9" id="KW-0411">Iron-sulfur</keyword>
<dbReference type="InterPro" id="IPR015928">
    <property type="entry name" value="Aconitase/3IPM_dehydase_swvl"/>
</dbReference>
<dbReference type="PANTHER" id="PTHR11670">
    <property type="entry name" value="ACONITASE/IRON-RESPONSIVE ELEMENT FAMILY MEMBER"/>
    <property type="match status" value="1"/>
</dbReference>
<dbReference type="InterPro" id="IPR036008">
    <property type="entry name" value="Aconitase_4Fe-4S_dom"/>
</dbReference>
<dbReference type="NCBIfam" id="NF009520">
    <property type="entry name" value="PRK12881.1"/>
    <property type="match status" value="1"/>
</dbReference>
<dbReference type="SUPFAM" id="SSF52016">
    <property type="entry name" value="LeuD/IlvD-like"/>
    <property type="match status" value="1"/>
</dbReference>
<proteinExistence type="inferred from homology"/>
<dbReference type="AlphaFoldDB" id="A0A177SQY4"/>
<name>A0A177SQY4_PSEPU</name>
<evidence type="ECO:0000256" key="4">
    <source>
        <dbReference type="ARBA" id="ARBA00022723"/>
    </source>
</evidence>
<comment type="catalytic activity">
    <reaction evidence="8 9">
        <text>citrate = D-threo-isocitrate</text>
        <dbReference type="Rhea" id="RHEA:10336"/>
        <dbReference type="ChEBI" id="CHEBI:15562"/>
        <dbReference type="ChEBI" id="CHEBI:16947"/>
        <dbReference type="EC" id="4.2.1.3"/>
    </reaction>
</comment>
<dbReference type="GO" id="GO:0051539">
    <property type="term" value="F:4 iron, 4 sulfur cluster binding"/>
    <property type="evidence" value="ECO:0007669"/>
    <property type="project" value="UniProtKB-KW"/>
</dbReference>
<evidence type="ECO:0000259" key="11">
    <source>
        <dbReference type="Pfam" id="PF00694"/>
    </source>
</evidence>
<dbReference type="SUPFAM" id="SSF53732">
    <property type="entry name" value="Aconitase iron-sulfur domain"/>
    <property type="match status" value="1"/>
</dbReference>
<keyword evidence="4" id="KW-0479">Metal-binding</keyword>
<dbReference type="InterPro" id="IPR006249">
    <property type="entry name" value="Aconitase/IRP2"/>
</dbReference>
<sequence length="875" mass="94581">MSKHIGQTLAVNGREYRVCNVSEAVKAIGGDFARLPMSLRILAENVLRTEAEPNEALKVICTRSKNSDIPFRPARVVLQDLLGTPALVDLAGLRDAVAKAGGDPRQVNPVTPTHLVVDHSLNVERWGDASALADNEAIERERNAERFAFLDWCNKAFNNLSIVPSGNGILHQINLERLTTVIGTRETEGDLWAFPDTLVGTDSHTTMINGIGVLGWGVGGIEAEAAMLGKALMMRVPEIVGVRLEGVPPSGYVATDIALALTESLRKAGVIGSVLEFYGPGVAALSLADRGTLSNMAPEFGATAAMFAIDDRTLHYLRLSGRGGEIAELTEAYAKHQGLWHDSLESVEYDRVVTLDLSTVGRAIAGPKQPHQRILLGKGEAAKDIPTGLDNGSVVIAAITSCTNTSNPRGVIAAALVARNALKRGLRRAPWVKTSFAPGSKVVADYLDRAGLNVDLDNMGFNVVGYGCTTCNGMSGPLLSKEIEDEIRTRKLETVAATSGNRNFEGRVHPLAREVFIMSPPLIVAYAIAGTYRIDPQVDALGTDAEGKPVYLSELWPSDQELDEIEKKALSADLFDKAYSSVPREAGVIASDLRAGVTDQYAWDQSSTYIRKPPYWSDELTATDPQRDLKDMRVLVMLSDNITTDHISPSGAILPDSDAGSYLKGHGIGVDDFNSYGTRRGNHEAAQRATFASPRLKNELMTDGREGPWTLLLPENRVSTVFEAAQAYADRKQPLIVVAGKEYGSGSSRDWAAKGPRLLGVRVVVAESFERIHRTNLAGLGILPLQFPEGVTRKTLGLTGHEKFSVEGINDTFPPGDKLQLVIERADGTTEKVTVTSRLDTHEDVRYFRRGGLLPQLLVESMDKASKAKQLEGAV</sequence>
<dbReference type="Gene3D" id="6.10.190.10">
    <property type="match status" value="1"/>
</dbReference>
<evidence type="ECO:0000256" key="5">
    <source>
        <dbReference type="ARBA" id="ARBA00023004"/>
    </source>
</evidence>
<dbReference type="Pfam" id="PF00330">
    <property type="entry name" value="Aconitase"/>
    <property type="match status" value="1"/>
</dbReference>
<dbReference type="Gene3D" id="3.20.19.10">
    <property type="entry name" value="Aconitase, domain 4"/>
    <property type="match status" value="1"/>
</dbReference>
<evidence type="ECO:0000256" key="3">
    <source>
        <dbReference type="ARBA" id="ARBA00012926"/>
    </source>
</evidence>
<dbReference type="PRINTS" id="PR00415">
    <property type="entry name" value="ACONITASE"/>
</dbReference>
<dbReference type="FunFam" id="3.20.19.10:FF:000001">
    <property type="entry name" value="Aconitate hydratase"/>
    <property type="match status" value="1"/>
</dbReference>
<evidence type="ECO:0000259" key="10">
    <source>
        <dbReference type="Pfam" id="PF00330"/>
    </source>
</evidence>
<dbReference type="Pfam" id="PF00694">
    <property type="entry name" value="Aconitase_C"/>
    <property type="match status" value="1"/>
</dbReference>
<evidence type="ECO:0000256" key="6">
    <source>
        <dbReference type="ARBA" id="ARBA00023014"/>
    </source>
</evidence>
<dbReference type="Proteomes" id="UP000077752">
    <property type="component" value="Unassembled WGS sequence"/>
</dbReference>
<evidence type="ECO:0000256" key="8">
    <source>
        <dbReference type="ARBA" id="ARBA00023501"/>
    </source>
</evidence>
<organism evidence="12 13">
    <name type="scientific">Pseudomonas putida</name>
    <name type="common">Arthrobacter siderocapsulatus</name>
    <dbReference type="NCBI Taxonomy" id="303"/>
    <lineage>
        <taxon>Bacteria</taxon>
        <taxon>Pseudomonadati</taxon>
        <taxon>Pseudomonadota</taxon>
        <taxon>Gammaproteobacteria</taxon>
        <taxon>Pseudomonadales</taxon>
        <taxon>Pseudomonadaceae</taxon>
        <taxon>Pseudomonas</taxon>
    </lineage>
</organism>
<comment type="similarity">
    <text evidence="2 9">Belongs to the aconitase/IPM isomerase family.</text>
</comment>
<keyword evidence="7 9" id="KW-0456">Lyase</keyword>
<reference evidence="12 13" key="1">
    <citation type="submission" date="2016-03" db="EMBL/GenBank/DDBJ databases">
        <title>Draft Genome Assembly of Pseudomonas putida strain CBF10-2.</title>
        <authorList>
            <person name="Iyer R.S."/>
            <person name="Damania A."/>
        </authorList>
    </citation>
    <scope>NUCLEOTIDE SEQUENCE [LARGE SCALE GENOMIC DNA]</scope>
    <source>
        <strain evidence="12 13">CBF10-2</strain>
    </source>
</reference>
<feature type="domain" description="Aconitase/3-isopropylmalate dehydratase large subunit alpha/beta/alpha" evidence="10">
    <location>
        <begin position="65"/>
        <end position="530"/>
    </location>
</feature>
<dbReference type="RefSeq" id="WP_064302241.1">
    <property type="nucleotide sequence ID" value="NZ_LUCV01000011.1"/>
</dbReference>
<comment type="function">
    <text evidence="9">Catalyzes the isomerization of citrate to isocitrate via cis-aconitate.</text>
</comment>
<dbReference type="InterPro" id="IPR000573">
    <property type="entry name" value="AconitaseA/IPMdHydase_ssu_swvl"/>
</dbReference>
<dbReference type="GO" id="GO:0003994">
    <property type="term" value="F:aconitate hydratase activity"/>
    <property type="evidence" value="ECO:0007669"/>
    <property type="project" value="UniProtKB-EC"/>
</dbReference>